<dbReference type="AlphaFoldDB" id="A0A939IFY7"/>
<evidence type="ECO:0000256" key="1">
    <source>
        <dbReference type="SAM" id="SignalP"/>
    </source>
</evidence>
<feature type="chain" id="PRO_5037198175" evidence="1">
    <location>
        <begin position="32"/>
        <end position="169"/>
    </location>
</feature>
<keyword evidence="3" id="KW-1185">Reference proteome</keyword>
<comment type="caution">
    <text evidence="2">The sequence shown here is derived from an EMBL/GenBank/DDBJ whole genome shotgun (WGS) entry which is preliminary data.</text>
</comment>
<organism evidence="2 3">
    <name type="scientific">Clostridium aminobutyricum</name>
    <dbReference type="NCBI Taxonomy" id="33953"/>
    <lineage>
        <taxon>Bacteria</taxon>
        <taxon>Bacillati</taxon>
        <taxon>Bacillota</taxon>
        <taxon>Clostridia</taxon>
        <taxon>Eubacteriales</taxon>
        <taxon>Clostridiaceae</taxon>
        <taxon>Clostridium</taxon>
    </lineage>
</organism>
<dbReference type="Proteomes" id="UP000664545">
    <property type="component" value="Unassembled WGS sequence"/>
</dbReference>
<evidence type="ECO:0000313" key="3">
    <source>
        <dbReference type="Proteomes" id="UP000664545"/>
    </source>
</evidence>
<evidence type="ECO:0000313" key="2">
    <source>
        <dbReference type="EMBL" id="MBN7772195.1"/>
    </source>
</evidence>
<keyword evidence="1" id="KW-0732">Signal</keyword>
<name>A0A939IFY7_CLOAM</name>
<proteinExistence type="predicted"/>
<feature type="signal peptide" evidence="1">
    <location>
        <begin position="1"/>
        <end position="31"/>
    </location>
</feature>
<gene>
    <name evidence="2" type="ORF">JYB65_02360</name>
</gene>
<sequence>MIKSRLHMRAFIVSTIMILIMSMSMSVTAFAEESGTETNLLSSGVIVYDAEGNVVYQPNFTIGEGVVVPAGGTMACTKDCWYDGGKMTFYASISDGTDVEYLGVSIWSPKFYATDLGSFSQVNGQSWYGKLGVYMDNVYLIDPGKYYKYALTNTFGHSIRVDSFTAIDD</sequence>
<reference evidence="2" key="1">
    <citation type="submission" date="2021-02" db="EMBL/GenBank/DDBJ databases">
        <title>Abyssanaerobacter marinus gen.nov., sp., nov, anaerobic bacterium isolated from the Onnuri vent field of Indian Ocean and suggestion of Mogibacteriaceae fam. nov., and proposal of reclassification of ambiguous this family's genus member.</title>
        <authorList>
            <person name="Kim Y.J."/>
            <person name="Yang J.-A."/>
        </authorList>
    </citation>
    <scope>NUCLEOTIDE SEQUENCE</scope>
    <source>
        <strain evidence="2">DSM 2634</strain>
    </source>
</reference>
<dbReference type="RefSeq" id="WP_206581016.1">
    <property type="nucleotide sequence ID" value="NZ_JAFJZZ010000001.1"/>
</dbReference>
<dbReference type="EMBL" id="JAFJZZ010000001">
    <property type="protein sequence ID" value="MBN7772195.1"/>
    <property type="molecule type" value="Genomic_DNA"/>
</dbReference>
<protein>
    <submittedName>
        <fullName evidence="2">Uncharacterized protein</fullName>
    </submittedName>
</protein>
<accession>A0A939IFY7</accession>